<feature type="compositionally biased region" description="Low complexity" evidence="4">
    <location>
        <begin position="213"/>
        <end position="230"/>
    </location>
</feature>
<name>A0A9Q0J9F9_9ROSI</name>
<evidence type="ECO:0000256" key="3">
    <source>
        <dbReference type="RuleBase" id="RU367127"/>
    </source>
</evidence>
<reference evidence="6" key="1">
    <citation type="submission" date="2022-02" db="EMBL/GenBank/DDBJ databases">
        <authorList>
            <person name="Henning P.M."/>
            <person name="McCubbin A.G."/>
            <person name="Shore J.S."/>
        </authorList>
    </citation>
    <scope>NUCLEOTIDE SEQUENCE</scope>
    <source>
        <strain evidence="6">F60SS</strain>
        <tissue evidence="6">Leaves</tissue>
    </source>
</reference>
<dbReference type="OrthoDB" id="1927209at2759"/>
<dbReference type="InterPro" id="IPR014977">
    <property type="entry name" value="WRC_dom"/>
</dbReference>
<comment type="similarity">
    <text evidence="3">Belongs to the GRF family.</text>
</comment>
<keyword evidence="7" id="KW-1185">Reference proteome</keyword>
<evidence type="ECO:0000256" key="2">
    <source>
        <dbReference type="PROSITE-ProRule" id="PRU01002"/>
    </source>
</evidence>
<dbReference type="PANTHER" id="PTHR31602:SF46">
    <property type="entry name" value="GROWTH-REGULATING FACTOR 6"/>
    <property type="match status" value="1"/>
</dbReference>
<dbReference type="Proteomes" id="UP001141552">
    <property type="component" value="Unassembled WGS sequence"/>
</dbReference>
<dbReference type="GO" id="GO:0005634">
    <property type="term" value="C:nucleus"/>
    <property type="evidence" value="ECO:0007669"/>
    <property type="project" value="UniProtKB-SubCell"/>
</dbReference>
<comment type="domain">
    <text evidence="3">The QLQ domain and WRC domain may be involved in protein-protein interaction and DNA-binding, respectively.</text>
</comment>
<comment type="caution">
    <text evidence="6">The sequence shown here is derived from an EMBL/GenBank/DDBJ whole genome shotgun (WGS) entry which is preliminary data.</text>
</comment>
<comment type="function">
    <text evidence="3">Transcription activator.</text>
</comment>
<dbReference type="GO" id="GO:0032502">
    <property type="term" value="P:developmental process"/>
    <property type="evidence" value="ECO:0007669"/>
    <property type="project" value="InterPro"/>
</dbReference>
<comment type="subcellular location">
    <subcellularLocation>
        <location evidence="2 3">Nucleus</location>
    </subcellularLocation>
</comment>
<dbReference type="PROSITE" id="PS51667">
    <property type="entry name" value="WRC"/>
    <property type="match status" value="1"/>
</dbReference>
<feature type="compositionally biased region" description="Polar residues" evidence="4">
    <location>
        <begin position="231"/>
        <end position="250"/>
    </location>
</feature>
<feature type="short sequence motif" description="Bipartite nuclear localization signal" evidence="2">
    <location>
        <begin position="143"/>
        <end position="150"/>
    </location>
</feature>
<reference evidence="6" key="2">
    <citation type="journal article" date="2023" name="Plants (Basel)">
        <title>Annotation of the Turnera subulata (Passifloraceae) Draft Genome Reveals the S-Locus Evolved after the Divergence of Turneroideae from Passifloroideae in a Stepwise Manner.</title>
        <authorList>
            <person name="Henning P.M."/>
            <person name="Roalson E.H."/>
            <person name="Mir W."/>
            <person name="McCubbin A.G."/>
            <person name="Shore J.S."/>
        </authorList>
    </citation>
    <scope>NUCLEOTIDE SEQUENCE</scope>
    <source>
        <strain evidence="6">F60SS</strain>
    </source>
</reference>
<keyword evidence="1 2" id="KW-0539">Nucleus</keyword>
<evidence type="ECO:0000256" key="1">
    <source>
        <dbReference type="ARBA" id="ARBA00023242"/>
    </source>
</evidence>
<dbReference type="AlphaFoldDB" id="A0A9Q0J9F9"/>
<gene>
    <name evidence="6" type="ORF">Tsubulata_028209</name>
</gene>
<evidence type="ECO:0000259" key="5">
    <source>
        <dbReference type="PROSITE" id="PS51667"/>
    </source>
</evidence>
<keyword evidence="3" id="KW-0805">Transcription regulation</keyword>
<sequence length="396" mass="44319">MDTKAAEKSVAAEAEAKQQRCSHYKLVEELIILLSLQLSGKSLNIKLSYSNTWSQVSLSHLNYSILSKEAWNLLWPQDCSLTNRNESRVDSGFCAVGWGCFQVGFGRKADPEPGRCRRTDGKKWRCSKEAYPDSKYCEKHMHRGRNRSRKPVELTSAAVTPTALSISRNLSTAASTTTTTSPSTSSYSFSQLSSSVEPEIHAHQSSSHGNLLHPFFHSHSSSARPSGFSPQNSTTHQNLFMDSGSSSQTTRDYRSYLQGAREDMDGSTLYSEASGSGRSLHDSYQQLPMSCYEKVQSSPSQFQRFSDDLKQRRQQEQYHCFVLGTDIKSSASRSAKLEKITDTEKPLHQFFGEWSPKDADSWLDLASSSRMQNGKIKQIKCLSVCMSFLLSLYISV</sequence>
<feature type="domain" description="WRC" evidence="5">
    <location>
        <begin position="110"/>
        <end position="154"/>
    </location>
</feature>
<dbReference type="InterPro" id="IPR031137">
    <property type="entry name" value="GRF"/>
</dbReference>
<keyword evidence="3" id="KW-0010">Activator</keyword>
<feature type="compositionally biased region" description="Low complexity" evidence="4">
    <location>
        <begin position="171"/>
        <end position="195"/>
    </location>
</feature>
<evidence type="ECO:0000313" key="7">
    <source>
        <dbReference type="Proteomes" id="UP001141552"/>
    </source>
</evidence>
<dbReference type="GO" id="GO:0005524">
    <property type="term" value="F:ATP binding"/>
    <property type="evidence" value="ECO:0007669"/>
    <property type="project" value="UniProtKB-UniRule"/>
</dbReference>
<evidence type="ECO:0000313" key="6">
    <source>
        <dbReference type="EMBL" id="KAJ4833234.1"/>
    </source>
</evidence>
<protein>
    <recommendedName>
        <fullName evidence="3">Growth-regulating factor</fullName>
    </recommendedName>
</protein>
<dbReference type="PANTHER" id="PTHR31602">
    <property type="entry name" value="GROWTH-REGULATING FACTOR 5"/>
    <property type="match status" value="1"/>
</dbReference>
<dbReference type="Pfam" id="PF08879">
    <property type="entry name" value="WRC"/>
    <property type="match status" value="1"/>
</dbReference>
<feature type="short sequence motif" description="Bipartite nuclear localization signal" evidence="2">
    <location>
        <begin position="115"/>
        <end position="125"/>
    </location>
</feature>
<keyword evidence="3" id="KW-0804">Transcription</keyword>
<feature type="region of interest" description="Disordered" evidence="4">
    <location>
        <begin position="170"/>
        <end position="252"/>
    </location>
</feature>
<organism evidence="6 7">
    <name type="scientific">Turnera subulata</name>
    <dbReference type="NCBI Taxonomy" id="218843"/>
    <lineage>
        <taxon>Eukaryota</taxon>
        <taxon>Viridiplantae</taxon>
        <taxon>Streptophyta</taxon>
        <taxon>Embryophyta</taxon>
        <taxon>Tracheophyta</taxon>
        <taxon>Spermatophyta</taxon>
        <taxon>Magnoliopsida</taxon>
        <taxon>eudicotyledons</taxon>
        <taxon>Gunneridae</taxon>
        <taxon>Pentapetalae</taxon>
        <taxon>rosids</taxon>
        <taxon>fabids</taxon>
        <taxon>Malpighiales</taxon>
        <taxon>Passifloraceae</taxon>
        <taxon>Turnera</taxon>
    </lineage>
</organism>
<dbReference type="GO" id="GO:0006351">
    <property type="term" value="P:DNA-templated transcription"/>
    <property type="evidence" value="ECO:0007669"/>
    <property type="project" value="UniProtKB-UniRule"/>
</dbReference>
<accession>A0A9Q0J9F9</accession>
<dbReference type="EMBL" id="JAKUCV010004982">
    <property type="protein sequence ID" value="KAJ4833234.1"/>
    <property type="molecule type" value="Genomic_DNA"/>
</dbReference>
<evidence type="ECO:0000256" key="4">
    <source>
        <dbReference type="SAM" id="MobiDB-lite"/>
    </source>
</evidence>
<proteinExistence type="inferred from homology"/>